<organism evidence="1 2">
    <name type="scientific">Brytella acorum</name>
    <dbReference type="NCBI Taxonomy" id="2959299"/>
    <lineage>
        <taxon>Bacteria</taxon>
        <taxon>Pseudomonadati</taxon>
        <taxon>Pseudomonadota</taxon>
        <taxon>Alphaproteobacteria</taxon>
        <taxon>Acetobacterales</taxon>
        <taxon>Acetobacteraceae</taxon>
        <taxon>Brytella</taxon>
    </lineage>
</organism>
<dbReference type="EMBL" id="CATKSH010000003">
    <property type="protein sequence ID" value="CAI9119930.1"/>
    <property type="molecule type" value="Genomic_DNA"/>
</dbReference>
<name>A0AA35XX52_9PROT</name>
<gene>
    <name evidence="1" type="ORF">LMG32879_000756</name>
</gene>
<comment type="caution">
    <text evidence="1">The sequence shown here is derived from an EMBL/GenBank/DDBJ whole genome shotgun (WGS) entry which is preliminary data.</text>
</comment>
<protein>
    <submittedName>
        <fullName evidence="1">Uncharacterized protein</fullName>
    </submittedName>
</protein>
<dbReference type="AlphaFoldDB" id="A0AA35XX52"/>
<proteinExistence type="predicted"/>
<evidence type="ECO:0000313" key="2">
    <source>
        <dbReference type="Proteomes" id="UP001176960"/>
    </source>
</evidence>
<evidence type="ECO:0000313" key="1">
    <source>
        <dbReference type="EMBL" id="CAI9119930.1"/>
    </source>
</evidence>
<reference evidence="1" key="1">
    <citation type="submission" date="2023-03" db="EMBL/GenBank/DDBJ databases">
        <authorList>
            <person name="Cleenwerck I."/>
        </authorList>
    </citation>
    <scope>NUCLEOTIDE SEQUENCE</scope>
    <source>
        <strain evidence="1">LMG 32879</strain>
    </source>
</reference>
<dbReference type="Proteomes" id="UP001176960">
    <property type="component" value="Unassembled WGS sequence"/>
</dbReference>
<dbReference type="RefSeq" id="WP_289840832.1">
    <property type="nucleotide sequence ID" value="NZ_CATKSH010000003.1"/>
</dbReference>
<accession>A0AA35XX52</accession>
<sequence>MGAIIFMQHLVWQHHLDIQHVIAQNKGQRKAPARAKFHFFRWRDMGFVEGPVATEP</sequence>
<keyword evidence="2" id="KW-1185">Reference proteome</keyword>